<dbReference type="InterPro" id="IPR045039">
    <property type="entry name" value="NSI-like"/>
</dbReference>
<dbReference type="InterPro" id="IPR016181">
    <property type="entry name" value="Acyl_CoA_acyltransferase"/>
</dbReference>
<evidence type="ECO:0000256" key="2">
    <source>
        <dbReference type="ARBA" id="ARBA00023315"/>
    </source>
</evidence>
<evidence type="ECO:0000256" key="1">
    <source>
        <dbReference type="ARBA" id="ARBA00022679"/>
    </source>
</evidence>
<dbReference type="PANTHER" id="PTHR43626">
    <property type="entry name" value="ACYL-COA N-ACYLTRANSFERASE"/>
    <property type="match status" value="1"/>
</dbReference>
<dbReference type="Gene3D" id="3.40.630.30">
    <property type="match status" value="1"/>
</dbReference>
<comment type="caution">
    <text evidence="4">The sequence shown here is derived from an EMBL/GenBank/DDBJ whole genome shotgun (WGS) entry which is preliminary data.</text>
</comment>
<dbReference type="PROSITE" id="PS51186">
    <property type="entry name" value="GNAT"/>
    <property type="match status" value="1"/>
</dbReference>
<dbReference type="InterPro" id="IPR000182">
    <property type="entry name" value="GNAT_dom"/>
</dbReference>
<sequence length="140" mass="15589">MAIEYRHEITVEDYNALRRSVGWDPIEPAQAKEGLRNSAYLICALDGDNIVGHARAISDGGYVVLISDVIVHPDYQKNGIAKTMIQELMAFFTSRLKSGQAILFNLMAAKGRESFYKQLGFTERPNETVGAGMSQRYTKA</sequence>
<dbReference type="SUPFAM" id="SSF55729">
    <property type="entry name" value="Acyl-CoA N-acyltransferases (Nat)"/>
    <property type="match status" value="1"/>
</dbReference>
<organism evidence="4 5">
    <name type="scientific">Caproiciproducens faecalis</name>
    <dbReference type="NCBI Taxonomy" id="2820301"/>
    <lineage>
        <taxon>Bacteria</taxon>
        <taxon>Bacillati</taxon>
        <taxon>Bacillota</taxon>
        <taxon>Clostridia</taxon>
        <taxon>Eubacteriales</taxon>
        <taxon>Acutalibacteraceae</taxon>
        <taxon>Caproiciproducens</taxon>
    </lineage>
</organism>
<keyword evidence="1" id="KW-0808">Transferase</keyword>
<evidence type="ECO:0000313" key="5">
    <source>
        <dbReference type="Proteomes" id="UP000719942"/>
    </source>
</evidence>
<evidence type="ECO:0000313" key="4">
    <source>
        <dbReference type="EMBL" id="MBW7573024.1"/>
    </source>
</evidence>
<dbReference type="Pfam" id="PF13673">
    <property type="entry name" value="Acetyltransf_10"/>
    <property type="match status" value="1"/>
</dbReference>
<dbReference type="EMBL" id="JAGFNZ010000003">
    <property type="protein sequence ID" value="MBW7573024.1"/>
    <property type="molecule type" value="Genomic_DNA"/>
</dbReference>
<dbReference type="PANTHER" id="PTHR43626:SF4">
    <property type="entry name" value="GCN5-RELATED N-ACETYLTRANSFERASE 2, CHLOROPLASTIC"/>
    <property type="match status" value="1"/>
</dbReference>
<proteinExistence type="predicted"/>
<dbReference type="Proteomes" id="UP000719942">
    <property type="component" value="Unassembled WGS sequence"/>
</dbReference>
<accession>A0ABS7DNY8</accession>
<feature type="domain" description="N-acetyltransferase" evidence="3">
    <location>
        <begin position="1"/>
        <end position="140"/>
    </location>
</feature>
<keyword evidence="2" id="KW-0012">Acyltransferase</keyword>
<gene>
    <name evidence="4" type="ORF">J5W02_09375</name>
</gene>
<keyword evidence="5" id="KW-1185">Reference proteome</keyword>
<evidence type="ECO:0000259" key="3">
    <source>
        <dbReference type="PROSITE" id="PS51186"/>
    </source>
</evidence>
<dbReference type="RefSeq" id="WP_219965429.1">
    <property type="nucleotide sequence ID" value="NZ_JAGFNZ010000003.1"/>
</dbReference>
<name>A0ABS7DNY8_9FIRM</name>
<reference evidence="4 5" key="1">
    <citation type="submission" date="2021-03" db="EMBL/GenBank/DDBJ databases">
        <title>Caproiciproducens sp. nov. isolated from feces of cow.</title>
        <authorList>
            <person name="Choi J.-Y."/>
        </authorList>
    </citation>
    <scope>NUCLEOTIDE SEQUENCE [LARGE SCALE GENOMIC DNA]</scope>
    <source>
        <strain evidence="4 5">AGMB10547</strain>
    </source>
</reference>
<dbReference type="CDD" id="cd04301">
    <property type="entry name" value="NAT_SF"/>
    <property type="match status" value="1"/>
</dbReference>
<protein>
    <submittedName>
        <fullName evidence="4">GNAT family N-acetyltransferase</fullName>
    </submittedName>
</protein>